<dbReference type="SUPFAM" id="SSF46689">
    <property type="entry name" value="Homeodomain-like"/>
    <property type="match status" value="2"/>
</dbReference>
<dbReference type="InterPro" id="IPR050204">
    <property type="entry name" value="AraC_XylS_family_regulators"/>
</dbReference>
<dbReference type="EMBL" id="CP001045">
    <property type="protein sequence ID" value="ACC75062.1"/>
    <property type="molecule type" value="Genomic_DNA"/>
</dbReference>
<dbReference type="GO" id="GO:0043565">
    <property type="term" value="F:sequence-specific DNA binding"/>
    <property type="evidence" value="ECO:0007669"/>
    <property type="project" value="InterPro"/>
</dbReference>
<protein>
    <submittedName>
        <fullName evidence="5">Transcriptional regulator, AraC family</fullName>
    </submittedName>
</protein>
<dbReference type="InterPro" id="IPR018062">
    <property type="entry name" value="HTH_AraC-typ_CS"/>
</dbReference>
<proteinExistence type="predicted"/>
<sequence>MPVLGRLLTPHQVCFDFRRLCNGFPVRQDAKLIRLWILSDMEHISSLVTAQDANCSSLSDARDSRSSRALDAVEAARELMLATLLIGTSIETVAASVQMSKGHFLRVFKRTTGTTPHSWRLGEKVRSSQRDLQRGNLSLTAIAHRYGFADYAHYSRVFKQVIGTSPSLWRAKATNDARG</sequence>
<geneLocation type="plasmid" evidence="5 6">
    <name>pBPHY01</name>
</geneLocation>
<dbReference type="PROSITE" id="PS00041">
    <property type="entry name" value="HTH_ARAC_FAMILY_1"/>
    <property type="match status" value="1"/>
</dbReference>
<dbReference type="KEGG" id="bph:Bphy_5999"/>
<evidence type="ECO:0000259" key="4">
    <source>
        <dbReference type="PROSITE" id="PS01124"/>
    </source>
</evidence>
<keyword evidence="6" id="KW-1185">Reference proteome</keyword>
<dbReference type="Pfam" id="PF12833">
    <property type="entry name" value="HTH_18"/>
    <property type="match status" value="1"/>
</dbReference>
<keyword evidence="3" id="KW-0804">Transcription</keyword>
<evidence type="ECO:0000313" key="5">
    <source>
        <dbReference type="EMBL" id="ACC75062.1"/>
    </source>
</evidence>
<gene>
    <name evidence="5" type="ordered locus">Bphy_5999</name>
</gene>
<evidence type="ECO:0000256" key="3">
    <source>
        <dbReference type="ARBA" id="ARBA00023163"/>
    </source>
</evidence>
<evidence type="ECO:0000313" key="6">
    <source>
        <dbReference type="Proteomes" id="UP000001192"/>
    </source>
</evidence>
<dbReference type="SMART" id="SM00342">
    <property type="entry name" value="HTH_ARAC"/>
    <property type="match status" value="1"/>
</dbReference>
<feature type="domain" description="HTH araC/xylS-type" evidence="4">
    <location>
        <begin position="74"/>
        <end position="172"/>
    </location>
</feature>
<keyword evidence="1" id="KW-0805">Transcription regulation</keyword>
<dbReference type="GO" id="GO:0003700">
    <property type="term" value="F:DNA-binding transcription factor activity"/>
    <property type="evidence" value="ECO:0007669"/>
    <property type="project" value="InterPro"/>
</dbReference>
<dbReference type="PROSITE" id="PS01124">
    <property type="entry name" value="HTH_ARAC_FAMILY_2"/>
    <property type="match status" value="1"/>
</dbReference>
<keyword evidence="2" id="KW-0238">DNA-binding</keyword>
<organism evidence="5 6">
    <name type="scientific">Paraburkholderia phymatum (strain DSM 17167 / CIP 108236 / LMG 21445 / STM815)</name>
    <name type="common">Burkholderia phymatum</name>
    <dbReference type="NCBI Taxonomy" id="391038"/>
    <lineage>
        <taxon>Bacteria</taxon>
        <taxon>Pseudomonadati</taxon>
        <taxon>Pseudomonadota</taxon>
        <taxon>Betaproteobacteria</taxon>
        <taxon>Burkholderiales</taxon>
        <taxon>Burkholderiaceae</taxon>
        <taxon>Paraburkholderia</taxon>
    </lineage>
</organism>
<reference evidence="6" key="1">
    <citation type="journal article" date="2014" name="Stand. Genomic Sci.">
        <title>Complete genome sequence of Burkholderia phymatum STM815(T), a broad host range and efficient nitrogen-fixing symbiont of Mimosa species.</title>
        <authorList>
            <person name="Moulin L."/>
            <person name="Klonowska A."/>
            <person name="Caroline B."/>
            <person name="Booth K."/>
            <person name="Vriezen J.A."/>
            <person name="Melkonian R."/>
            <person name="James E.K."/>
            <person name="Young J.P."/>
            <person name="Bena G."/>
            <person name="Hauser L."/>
            <person name="Land M."/>
            <person name="Kyrpides N."/>
            <person name="Bruce D."/>
            <person name="Chain P."/>
            <person name="Copeland A."/>
            <person name="Pitluck S."/>
            <person name="Woyke T."/>
            <person name="Lizotte-Waniewski M."/>
            <person name="Bristow J."/>
            <person name="Riley M."/>
        </authorList>
    </citation>
    <scope>NUCLEOTIDE SEQUENCE [LARGE SCALE GENOMIC DNA]</scope>
    <source>
        <strain evidence="6">DSM 17167 / CIP 108236 / LMG 21445 / STM815</strain>
        <plasmid evidence="6">Plasmid pBPHY01</plasmid>
    </source>
</reference>
<name>B2JVT5_PARP8</name>
<keyword evidence="5" id="KW-0614">Plasmid</keyword>
<accession>B2JVT5</accession>
<evidence type="ECO:0000256" key="2">
    <source>
        <dbReference type="ARBA" id="ARBA00023125"/>
    </source>
</evidence>
<dbReference type="PANTHER" id="PTHR46796">
    <property type="entry name" value="HTH-TYPE TRANSCRIPTIONAL ACTIVATOR RHAS-RELATED"/>
    <property type="match status" value="1"/>
</dbReference>
<dbReference type="InterPro" id="IPR018060">
    <property type="entry name" value="HTH_AraC"/>
</dbReference>
<dbReference type="InterPro" id="IPR009057">
    <property type="entry name" value="Homeodomain-like_sf"/>
</dbReference>
<evidence type="ECO:0000256" key="1">
    <source>
        <dbReference type="ARBA" id="ARBA00023015"/>
    </source>
</evidence>
<dbReference type="Gene3D" id="1.10.10.60">
    <property type="entry name" value="Homeodomain-like"/>
    <property type="match status" value="2"/>
</dbReference>
<dbReference type="Proteomes" id="UP000001192">
    <property type="component" value="Plasmid pBPHY01"/>
</dbReference>
<dbReference type="AlphaFoldDB" id="B2JVT5"/>
<dbReference type="HOGENOM" id="CLU_128623_0_0_4"/>